<feature type="domain" description="EamA" evidence="6">
    <location>
        <begin position="163"/>
        <end position="295"/>
    </location>
</feature>
<feature type="transmembrane region" description="Helical" evidence="5">
    <location>
        <begin position="16"/>
        <end position="37"/>
    </location>
</feature>
<evidence type="ECO:0000256" key="1">
    <source>
        <dbReference type="ARBA" id="ARBA00004141"/>
    </source>
</evidence>
<evidence type="ECO:0000256" key="2">
    <source>
        <dbReference type="ARBA" id="ARBA00022692"/>
    </source>
</evidence>
<keyword evidence="2 5" id="KW-0812">Transmembrane</keyword>
<dbReference type="KEGG" id="kmn:HW532_06525"/>
<protein>
    <submittedName>
        <fullName evidence="7">EamA family transporter</fullName>
    </submittedName>
</protein>
<dbReference type="InterPro" id="IPR000620">
    <property type="entry name" value="EamA_dom"/>
</dbReference>
<sequence length="311" mass="32203">MTTPQSVNRSMTPFEWAMLVTLSVLWGGSFFFVGVAVADLPPLTIVVARVALAALALHIVLAVMGARLPGNREVWMAFAGMGFLNNVVPFTLIVWGQTHIASGLASILNATTPLFTVIVAHGLTSDEKMTPGRLLGVAVGFAGVAIMVGGGALGTLGVDVLAQLAVLAAALSYAFAGVFGRRFRTLGVPPLATATGQVTASSLMLLPVMLIVDEPWTLAMPSAGTVAAVVGLALVSTALAYILYFRILQTAGATNLLLVTFLIPVSAILLGVFALGETLLPRQMVGMALIGFGLAAVDGRIGRAIWAPRQP</sequence>
<evidence type="ECO:0000313" key="7">
    <source>
        <dbReference type="EMBL" id="QPC42389.1"/>
    </source>
</evidence>
<feature type="transmembrane region" description="Helical" evidence="5">
    <location>
        <begin position="256"/>
        <end position="276"/>
    </location>
</feature>
<gene>
    <name evidence="7" type="ORF">HW532_06525</name>
</gene>
<evidence type="ECO:0000256" key="4">
    <source>
        <dbReference type="ARBA" id="ARBA00023136"/>
    </source>
</evidence>
<dbReference type="GO" id="GO:0016020">
    <property type="term" value="C:membrane"/>
    <property type="evidence" value="ECO:0007669"/>
    <property type="project" value="UniProtKB-SubCell"/>
</dbReference>
<dbReference type="PANTHER" id="PTHR32322">
    <property type="entry name" value="INNER MEMBRANE TRANSPORTER"/>
    <property type="match status" value="1"/>
</dbReference>
<dbReference type="AlphaFoldDB" id="A0A7S8HBD6"/>
<evidence type="ECO:0000256" key="5">
    <source>
        <dbReference type="SAM" id="Phobius"/>
    </source>
</evidence>
<feature type="transmembrane region" description="Helical" evidence="5">
    <location>
        <begin position="218"/>
        <end position="244"/>
    </location>
</feature>
<proteinExistence type="predicted"/>
<dbReference type="EMBL" id="CP058214">
    <property type="protein sequence ID" value="QPC42389.1"/>
    <property type="molecule type" value="Genomic_DNA"/>
</dbReference>
<feature type="transmembrane region" description="Helical" evidence="5">
    <location>
        <begin position="75"/>
        <end position="95"/>
    </location>
</feature>
<dbReference type="InterPro" id="IPR037185">
    <property type="entry name" value="EmrE-like"/>
</dbReference>
<feature type="transmembrane region" description="Helical" evidence="5">
    <location>
        <begin position="43"/>
        <end position="63"/>
    </location>
</feature>
<accession>A0A7S8HBD6</accession>
<evidence type="ECO:0000256" key="3">
    <source>
        <dbReference type="ARBA" id="ARBA00022989"/>
    </source>
</evidence>
<keyword evidence="3 5" id="KW-1133">Transmembrane helix</keyword>
<feature type="transmembrane region" description="Helical" evidence="5">
    <location>
        <begin position="134"/>
        <end position="154"/>
    </location>
</feature>
<feature type="domain" description="EamA" evidence="6">
    <location>
        <begin position="18"/>
        <end position="148"/>
    </location>
</feature>
<dbReference type="RefSeq" id="WP_246479584.1">
    <property type="nucleotide sequence ID" value="NZ_CP058214.1"/>
</dbReference>
<organism evidence="7 8">
    <name type="scientific">Kaustia mangrovi</name>
    <dbReference type="NCBI Taxonomy" id="2593653"/>
    <lineage>
        <taxon>Bacteria</taxon>
        <taxon>Pseudomonadati</taxon>
        <taxon>Pseudomonadota</taxon>
        <taxon>Alphaproteobacteria</taxon>
        <taxon>Hyphomicrobiales</taxon>
        <taxon>Parvibaculaceae</taxon>
        <taxon>Kaustia</taxon>
    </lineage>
</organism>
<keyword evidence="4 5" id="KW-0472">Membrane</keyword>
<dbReference type="SUPFAM" id="SSF103481">
    <property type="entry name" value="Multidrug resistance efflux transporter EmrE"/>
    <property type="match status" value="2"/>
</dbReference>
<dbReference type="InterPro" id="IPR050638">
    <property type="entry name" value="AA-Vitamin_Transporters"/>
</dbReference>
<dbReference type="PANTHER" id="PTHR32322:SF9">
    <property type="entry name" value="AMINO-ACID METABOLITE EFFLUX PUMP-RELATED"/>
    <property type="match status" value="1"/>
</dbReference>
<evidence type="ECO:0000313" key="8">
    <source>
        <dbReference type="Proteomes" id="UP000593594"/>
    </source>
</evidence>
<feature type="transmembrane region" description="Helical" evidence="5">
    <location>
        <begin position="282"/>
        <end position="301"/>
    </location>
</feature>
<reference evidence="7 8" key="1">
    <citation type="submission" date="2020-06" db="EMBL/GenBank/DDBJ databases">
        <title>Genome sequence of 2 isolates from Red Sea Mangroves.</title>
        <authorList>
            <person name="Sefrji F."/>
            <person name="Michoud G."/>
            <person name="Merlino G."/>
            <person name="Daffonchio D."/>
        </authorList>
    </citation>
    <scope>NUCLEOTIDE SEQUENCE [LARGE SCALE GENOMIC DNA]</scope>
    <source>
        <strain evidence="7 8">R1DC25</strain>
    </source>
</reference>
<evidence type="ECO:0000259" key="6">
    <source>
        <dbReference type="Pfam" id="PF00892"/>
    </source>
</evidence>
<keyword evidence="8" id="KW-1185">Reference proteome</keyword>
<feature type="transmembrane region" description="Helical" evidence="5">
    <location>
        <begin position="101"/>
        <end position="122"/>
    </location>
</feature>
<comment type="subcellular location">
    <subcellularLocation>
        <location evidence="1">Membrane</location>
        <topology evidence="1">Multi-pass membrane protein</topology>
    </subcellularLocation>
</comment>
<dbReference type="Pfam" id="PF00892">
    <property type="entry name" value="EamA"/>
    <property type="match status" value="2"/>
</dbReference>
<name>A0A7S8HBD6_9HYPH</name>
<feature type="transmembrane region" description="Helical" evidence="5">
    <location>
        <begin position="160"/>
        <end position="179"/>
    </location>
</feature>
<dbReference type="Proteomes" id="UP000593594">
    <property type="component" value="Chromosome"/>
</dbReference>
<feature type="transmembrane region" description="Helical" evidence="5">
    <location>
        <begin position="191"/>
        <end position="212"/>
    </location>
</feature>